<dbReference type="RefSeq" id="WP_092221240.1">
    <property type="nucleotide sequence ID" value="NZ_FNJI01000008.1"/>
</dbReference>
<name>A0A1H0NR45_9BACT</name>
<sequence>MTPEKKIEDDIFESVKCSELVELGKIATETGIDSLLDNGLLRDIPIINTLSSLIRTGFQINDRIFIKKVIKFLLPISKLSDVDRKKMIDRLNSKKEFRNKVGERLVEILSRIESHKKPTIIGKIFCSYINEQIDFLVLRKLLFAVERIPYYEISNLREFQSKSKENSQNIYDYIDIDLLVSSGFASPISAWDGMLYKPTKLCNIFLDLEFDKD</sequence>
<keyword evidence="2" id="KW-1185">Reference proteome</keyword>
<evidence type="ECO:0000313" key="2">
    <source>
        <dbReference type="Proteomes" id="UP000199073"/>
    </source>
</evidence>
<gene>
    <name evidence="1" type="ORF">SAMN05660330_01403</name>
</gene>
<reference evidence="1 2" key="1">
    <citation type="submission" date="2016-10" db="EMBL/GenBank/DDBJ databases">
        <authorList>
            <person name="de Groot N.N."/>
        </authorList>
    </citation>
    <scope>NUCLEOTIDE SEQUENCE [LARGE SCALE GENOMIC DNA]</scope>
    <source>
        <strain evidence="1 2">DSM 12130</strain>
    </source>
</reference>
<organism evidence="1 2">
    <name type="scientific">Desulforhopalus singaporensis</name>
    <dbReference type="NCBI Taxonomy" id="91360"/>
    <lineage>
        <taxon>Bacteria</taxon>
        <taxon>Pseudomonadati</taxon>
        <taxon>Thermodesulfobacteriota</taxon>
        <taxon>Desulfobulbia</taxon>
        <taxon>Desulfobulbales</taxon>
        <taxon>Desulfocapsaceae</taxon>
        <taxon>Desulforhopalus</taxon>
    </lineage>
</organism>
<evidence type="ECO:0000313" key="1">
    <source>
        <dbReference type="EMBL" id="SDO94925.1"/>
    </source>
</evidence>
<dbReference type="EMBL" id="FNJI01000008">
    <property type="protein sequence ID" value="SDO94925.1"/>
    <property type="molecule type" value="Genomic_DNA"/>
</dbReference>
<dbReference type="AlphaFoldDB" id="A0A1H0NR45"/>
<dbReference type="OrthoDB" id="6623169at2"/>
<proteinExistence type="predicted"/>
<dbReference type="Proteomes" id="UP000199073">
    <property type="component" value="Unassembled WGS sequence"/>
</dbReference>
<accession>A0A1H0NR45</accession>
<dbReference type="STRING" id="91360.SAMN05660330_01403"/>
<protein>
    <submittedName>
        <fullName evidence="1">Uncharacterized protein</fullName>
    </submittedName>
</protein>